<feature type="region of interest" description="Disordered" evidence="1">
    <location>
        <begin position="143"/>
        <end position="199"/>
    </location>
</feature>
<feature type="compositionally biased region" description="Polar residues" evidence="1">
    <location>
        <begin position="432"/>
        <end position="445"/>
    </location>
</feature>
<evidence type="ECO:0000259" key="2">
    <source>
        <dbReference type="SMART" id="SM01272"/>
    </source>
</evidence>
<protein>
    <recommendedName>
        <fullName evidence="2">LsmAD domain-containing protein</fullName>
    </recommendedName>
</protein>
<sequence length="791" mass="85328">MSSNRHTKPQRKGMPDSGPRRPAWGARPSQTPSPAMNSGRLPNGPPPSQQQPKDPGSFPPLNQQNGARQQETDRILQPLTGLIGTTVTISTKTGQKYEGAVNSTTGEGDTTGVTLKDVKEISVPGAPLKDSFFIAATNIDTWASGPADSKAVNGDPFKTDTDISNKSGSRREHELVAWKADSSNPAPTATFGTHGDDLTFGPGASNGSWDQFATNEKLFGVKTSFDEEVYTTKLDRSGPDFKEREREAQRIANEIMGSTTSNPHVREERHMDNTGDNGTNEEDKYAGVVRGTNAYIPPGARKAGVVEDALKPDIPKVSINGPDGATPTHQASTSNGTTPTPTISTGDAVVPAFRDFVSGEKQRLAQKKQAVFRAERDKWTADFVKFSQSFKLKKPIPDDLVPILTKDEEKQKQIREKTKSDAVSETARAIGQANTSLSTSGTPPQQHAPAVKTTINPPPQKAVQPTPTKSASRPDASNKRPNMFIQAIPPFKGKPMNSPPAEGNALTAANRLNNVSPATTTGPSAANQSPKPKPTESAKPNPFFGVPIKKTTIVHIKDDFNPFKYAKVAEPAAIGTSHFCVQAKFRLEAWRYSHVTAATMWPYSGKRYSHNLPSQPPTTQQQHSPHLAPPVPPPIPPPSYEEDSAQQAAQSRNYVYAYPQYYPGQPMMPGMGPPPPGSYMPSPYMHPMHYPHTMPPPNAMYPSPSMSQMPPPGPYMAPPPPPGTYPPPPNGGGPRPSMPPTPIPAHAHPYYSQSPQMQHAVPYPMMMPPGQHVPHHYEGAPPAPVQMGGHA</sequence>
<feature type="region of interest" description="Disordered" evidence="1">
    <location>
        <begin position="610"/>
        <end position="649"/>
    </location>
</feature>
<dbReference type="GO" id="GO:0010494">
    <property type="term" value="C:cytoplasmic stress granule"/>
    <property type="evidence" value="ECO:0007669"/>
    <property type="project" value="TreeGrafter"/>
</dbReference>
<proteinExistence type="predicted"/>
<dbReference type="SMART" id="SM01272">
    <property type="entry name" value="LsmAD"/>
    <property type="match status" value="1"/>
</dbReference>
<dbReference type="GO" id="GO:0034063">
    <property type="term" value="P:stress granule assembly"/>
    <property type="evidence" value="ECO:0007669"/>
    <property type="project" value="TreeGrafter"/>
</dbReference>
<reference evidence="3" key="1">
    <citation type="journal article" date="2020" name="Nat. Commun.">
        <title>Large-scale genome sequencing of mycorrhizal fungi provides insights into the early evolution of symbiotic traits.</title>
        <authorList>
            <person name="Miyauchi S."/>
            <person name="Kiss E."/>
            <person name="Kuo A."/>
            <person name="Drula E."/>
            <person name="Kohler A."/>
            <person name="Sanchez-Garcia M."/>
            <person name="Morin E."/>
            <person name="Andreopoulos B."/>
            <person name="Barry K.W."/>
            <person name="Bonito G."/>
            <person name="Buee M."/>
            <person name="Carver A."/>
            <person name="Chen C."/>
            <person name="Cichocki N."/>
            <person name="Clum A."/>
            <person name="Culley D."/>
            <person name="Crous P.W."/>
            <person name="Fauchery L."/>
            <person name="Girlanda M."/>
            <person name="Hayes R.D."/>
            <person name="Keri Z."/>
            <person name="LaButti K."/>
            <person name="Lipzen A."/>
            <person name="Lombard V."/>
            <person name="Magnuson J."/>
            <person name="Maillard F."/>
            <person name="Murat C."/>
            <person name="Nolan M."/>
            <person name="Ohm R.A."/>
            <person name="Pangilinan J."/>
            <person name="Pereira M.F."/>
            <person name="Perotto S."/>
            <person name="Peter M."/>
            <person name="Pfister S."/>
            <person name="Riley R."/>
            <person name="Sitrit Y."/>
            <person name="Stielow J.B."/>
            <person name="Szollosi G."/>
            <person name="Zifcakova L."/>
            <person name="Stursova M."/>
            <person name="Spatafora J.W."/>
            <person name="Tedersoo L."/>
            <person name="Vaario L.M."/>
            <person name="Yamada A."/>
            <person name="Yan M."/>
            <person name="Wang P."/>
            <person name="Xu J."/>
            <person name="Bruns T."/>
            <person name="Baldrian P."/>
            <person name="Vilgalys R."/>
            <person name="Dunand C."/>
            <person name="Henrissat B."/>
            <person name="Grigoriev I.V."/>
            <person name="Hibbett D."/>
            <person name="Nagy L.G."/>
            <person name="Martin F.M."/>
        </authorList>
    </citation>
    <scope>NUCLEOTIDE SEQUENCE</scope>
    <source>
        <strain evidence="3">UH-Tt-Lm1</strain>
    </source>
</reference>
<feature type="region of interest" description="Disordered" evidence="1">
    <location>
        <begin position="705"/>
        <end position="747"/>
    </location>
</feature>
<dbReference type="Proteomes" id="UP000736335">
    <property type="component" value="Unassembled WGS sequence"/>
</dbReference>
<gene>
    <name evidence="3" type="ORF">BJ322DRAFT_413873</name>
</gene>
<feature type="region of interest" description="Disordered" evidence="1">
    <location>
        <begin position="251"/>
        <end position="286"/>
    </location>
</feature>
<feature type="region of interest" description="Disordered" evidence="1">
    <location>
        <begin position="314"/>
        <end position="346"/>
    </location>
</feature>
<dbReference type="OrthoDB" id="2275718at2759"/>
<feature type="domain" description="LsmAD" evidence="2">
    <location>
        <begin position="219"/>
        <end position="291"/>
    </location>
</feature>
<name>A0A9P6HN44_9AGAM</name>
<feature type="compositionally biased region" description="Pro residues" evidence="1">
    <location>
        <begin position="627"/>
        <end position="639"/>
    </location>
</feature>
<dbReference type="PANTHER" id="PTHR12854">
    <property type="entry name" value="ATAXIN 2-RELATED"/>
    <property type="match status" value="1"/>
</dbReference>
<feature type="compositionally biased region" description="Basic residues" evidence="1">
    <location>
        <begin position="1"/>
        <end position="11"/>
    </location>
</feature>
<evidence type="ECO:0000313" key="3">
    <source>
        <dbReference type="EMBL" id="KAF9790859.1"/>
    </source>
</evidence>
<feature type="compositionally biased region" description="Polar residues" evidence="1">
    <location>
        <begin position="181"/>
        <end position="191"/>
    </location>
</feature>
<evidence type="ECO:0000313" key="4">
    <source>
        <dbReference type="Proteomes" id="UP000736335"/>
    </source>
</evidence>
<feature type="compositionally biased region" description="Polar residues" evidence="1">
    <location>
        <begin position="514"/>
        <end position="530"/>
    </location>
</feature>
<accession>A0A9P6HN44</accession>
<evidence type="ECO:0000256" key="1">
    <source>
        <dbReference type="SAM" id="MobiDB-lite"/>
    </source>
</evidence>
<feature type="compositionally biased region" description="Basic and acidic residues" evidence="1">
    <location>
        <begin position="407"/>
        <end position="422"/>
    </location>
</feature>
<feature type="compositionally biased region" description="Polar residues" evidence="1">
    <location>
        <begin position="327"/>
        <end position="345"/>
    </location>
</feature>
<comment type="caution">
    <text evidence="3">The sequence shown here is derived from an EMBL/GenBank/DDBJ whole genome shotgun (WGS) entry which is preliminary data.</text>
</comment>
<feature type="compositionally biased region" description="Pro residues" evidence="1">
    <location>
        <begin position="709"/>
        <end position="743"/>
    </location>
</feature>
<dbReference type="InterPro" id="IPR045117">
    <property type="entry name" value="ATXN2-like"/>
</dbReference>
<dbReference type="GO" id="GO:0003729">
    <property type="term" value="F:mRNA binding"/>
    <property type="evidence" value="ECO:0007669"/>
    <property type="project" value="TreeGrafter"/>
</dbReference>
<dbReference type="Pfam" id="PF06741">
    <property type="entry name" value="LsmAD"/>
    <property type="match status" value="1"/>
</dbReference>
<feature type="compositionally biased region" description="Polar residues" evidence="1">
    <location>
        <begin position="60"/>
        <end position="69"/>
    </location>
</feature>
<reference evidence="3" key="2">
    <citation type="submission" date="2020-11" db="EMBL/GenBank/DDBJ databases">
        <authorList>
            <consortium name="DOE Joint Genome Institute"/>
            <person name="Kuo A."/>
            <person name="Miyauchi S."/>
            <person name="Kiss E."/>
            <person name="Drula E."/>
            <person name="Kohler A."/>
            <person name="Sanchez-Garcia M."/>
            <person name="Andreopoulos B."/>
            <person name="Barry K.W."/>
            <person name="Bonito G."/>
            <person name="Buee M."/>
            <person name="Carver A."/>
            <person name="Chen C."/>
            <person name="Cichocki N."/>
            <person name="Clum A."/>
            <person name="Culley D."/>
            <person name="Crous P.W."/>
            <person name="Fauchery L."/>
            <person name="Girlanda M."/>
            <person name="Hayes R."/>
            <person name="Keri Z."/>
            <person name="Labutti K."/>
            <person name="Lipzen A."/>
            <person name="Lombard V."/>
            <person name="Magnuson J."/>
            <person name="Maillard F."/>
            <person name="Morin E."/>
            <person name="Murat C."/>
            <person name="Nolan M."/>
            <person name="Ohm R."/>
            <person name="Pangilinan J."/>
            <person name="Pereira M."/>
            <person name="Perotto S."/>
            <person name="Peter M."/>
            <person name="Riley R."/>
            <person name="Sitrit Y."/>
            <person name="Stielow B."/>
            <person name="Szollosi G."/>
            <person name="Zifcakova L."/>
            <person name="Stursova M."/>
            <person name="Spatafora J.W."/>
            <person name="Tedersoo L."/>
            <person name="Vaario L.-M."/>
            <person name="Yamada A."/>
            <person name="Yan M."/>
            <person name="Wang P."/>
            <person name="Xu J."/>
            <person name="Bruns T."/>
            <person name="Baldrian P."/>
            <person name="Vilgalys R."/>
            <person name="Henrissat B."/>
            <person name="Grigoriev I.V."/>
            <person name="Hibbett D."/>
            <person name="Nagy L.G."/>
            <person name="Martin F.M."/>
        </authorList>
    </citation>
    <scope>NUCLEOTIDE SEQUENCE</scope>
    <source>
        <strain evidence="3">UH-Tt-Lm1</strain>
    </source>
</reference>
<feature type="region of interest" description="Disordered" evidence="1">
    <location>
        <begin position="1"/>
        <end position="81"/>
    </location>
</feature>
<keyword evidence="4" id="KW-1185">Reference proteome</keyword>
<dbReference type="AlphaFoldDB" id="A0A9P6HN44"/>
<feature type="region of interest" description="Disordered" evidence="1">
    <location>
        <begin position="407"/>
        <end position="481"/>
    </location>
</feature>
<dbReference type="EMBL" id="WIUZ02000002">
    <property type="protein sequence ID" value="KAF9790859.1"/>
    <property type="molecule type" value="Genomic_DNA"/>
</dbReference>
<dbReference type="PANTHER" id="PTHR12854:SF7">
    <property type="entry name" value="ATAXIN-2 HOMOLOG"/>
    <property type="match status" value="1"/>
</dbReference>
<feature type="compositionally biased region" description="Basic and acidic residues" evidence="1">
    <location>
        <begin position="157"/>
        <end position="176"/>
    </location>
</feature>
<dbReference type="InterPro" id="IPR009604">
    <property type="entry name" value="LsmAD_domain"/>
</dbReference>
<feature type="compositionally biased region" description="Low complexity" evidence="1">
    <location>
        <begin position="617"/>
        <end position="626"/>
    </location>
</feature>
<feature type="region of interest" description="Disordered" evidence="1">
    <location>
        <begin position="514"/>
        <end position="543"/>
    </location>
</feature>
<organism evidence="3 4">
    <name type="scientific">Thelephora terrestris</name>
    <dbReference type="NCBI Taxonomy" id="56493"/>
    <lineage>
        <taxon>Eukaryota</taxon>
        <taxon>Fungi</taxon>
        <taxon>Dikarya</taxon>
        <taxon>Basidiomycota</taxon>
        <taxon>Agaricomycotina</taxon>
        <taxon>Agaricomycetes</taxon>
        <taxon>Thelephorales</taxon>
        <taxon>Thelephoraceae</taxon>
        <taxon>Thelephora</taxon>
    </lineage>
</organism>
<feature type="compositionally biased region" description="Basic and acidic residues" evidence="1">
    <location>
        <begin position="264"/>
        <end position="273"/>
    </location>
</feature>